<proteinExistence type="predicted"/>
<feature type="domain" description="ABC transporter" evidence="8">
    <location>
        <begin position="2"/>
        <end position="241"/>
    </location>
</feature>
<evidence type="ECO:0000256" key="1">
    <source>
        <dbReference type="ARBA" id="ARBA00022448"/>
    </source>
</evidence>
<dbReference type="GO" id="GO:0016887">
    <property type="term" value="F:ATP hydrolysis activity"/>
    <property type="evidence" value="ECO:0007669"/>
    <property type="project" value="InterPro"/>
</dbReference>
<organism evidence="9 10">
    <name type="scientific">Tessaracoccus rhinocerotis</name>
    <dbReference type="NCBI Taxonomy" id="1689449"/>
    <lineage>
        <taxon>Bacteria</taxon>
        <taxon>Bacillati</taxon>
        <taxon>Actinomycetota</taxon>
        <taxon>Actinomycetes</taxon>
        <taxon>Propionibacteriales</taxon>
        <taxon>Propionibacteriaceae</taxon>
        <taxon>Tessaracoccus</taxon>
    </lineage>
</organism>
<comment type="caution">
    <text evidence="9">The sequence shown here is derived from an EMBL/GenBank/DDBJ whole genome shotgun (WGS) entry which is preliminary data.</text>
</comment>
<dbReference type="PROSITE" id="PS50893">
    <property type="entry name" value="ABC_TRANSPORTER_2"/>
    <property type="match status" value="1"/>
</dbReference>
<evidence type="ECO:0000256" key="6">
    <source>
        <dbReference type="ARBA" id="ARBA00022970"/>
    </source>
</evidence>
<evidence type="ECO:0000256" key="7">
    <source>
        <dbReference type="ARBA" id="ARBA00023136"/>
    </source>
</evidence>
<dbReference type="InterPro" id="IPR027417">
    <property type="entry name" value="P-loop_NTPase"/>
</dbReference>
<dbReference type="Gene3D" id="3.30.70.260">
    <property type="match status" value="1"/>
</dbReference>
<dbReference type="SMART" id="SM00382">
    <property type="entry name" value="AAA"/>
    <property type="match status" value="1"/>
</dbReference>
<keyword evidence="10" id="KW-1185">Reference proteome</keyword>
<keyword evidence="7" id="KW-0472">Membrane</keyword>
<evidence type="ECO:0000256" key="2">
    <source>
        <dbReference type="ARBA" id="ARBA00022475"/>
    </source>
</evidence>
<dbReference type="InterPro" id="IPR045865">
    <property type="entry name" value="ACT-like_dom_sf"/>
</dbReference>
<dbReference type="PANTHER" id="PTHR43166:SF30">
    <property type="entry name" value="METHIONINE IMPORT ATP-BINDING PROTEIN METN"/>
    <property type="match status" value="1"/>
</dbReference>
<dbReference type="SUPFAM" id="SSF55021">
    <property type="entry name" value="ACT-like"/>
    <property type="match status" value="1"/>
</dbReference>
<dbReference type="CDD" id="cd03258">
    <property type="entry name" value="ABC_MetN_methionine_transporter"/>
    <property type="match status" value="1"/>
</dbReference>
<evidence type="ECO:0000259" key="8">
    <source>
        <dbReference type="PROSITE" id="PS50893"/>
    </source>
</evidence>
<reference evidence="9 10" key="1">
    <citation type="submission" date="2019-07" db="EMBL/GenBank/DDBJ databases">
        <authorList>
            <person name="Zhou L.-Y."/>
        </authorList>
    </citation>
    <scope>NUCLEOTIDE SEQUENCE [LARGE SCALE GENOMIC DNA]</scope>
    <source>
        <strain evidence="9 10">YIM 101269</strain>
    </source>
</reference>
<keyword evidence="6" id="KW-0029">Amino-acid transport</keyword>
<evidence type="ECO:0000313" key="9">
    <source>
        <dbReference type="EMBL" id="TRY18303.1"/>
    </source>
</evidence>
<keyword evidence="4 9" id="KW-0067">ATP-binding</keyword>
<dbReference type="Pfam" id="PF00005">
    <property type="entry name" value="ABC_tran"/>
    <property type="match status" value="1"/>
</dbReference>
<name>A0A553K0S8_9ACTN</name>
<keyword evidence="1" id="KW-0813">Transport</keyword>
<dbReference type="InterPro" id="IPR018449">
    <property type="entry name" value="NIL_domain"/>
</dbReference>
<dbReference type="EMBL" id="VKKG01000003">
    <property type="protein sequence ID" value="TRY18303.1"/>
    <property type="molecule type" value="Genomic_DNA"/>
</dbReference>
<dbReference type="InterPro" id="IPR003593">
    <property type="entry name" value="AAA+_ATPase"/>
</dbReference>
<evidence type="ECO:0000313" key="10">
    <source>
        <dbReference type="Proteomes" id="UP000317638"/>
    </source>
</evidence>
<dbReference type="GO" id="GO:0005524">
    <property type="term" value="F:ATP binding"/>
    <property type="evidence" value="ECO:0007669"/>
    <property type="project" value="UniProtKB-KW"/>
</dbReference>
<evidence type="ECO:0000256" key="3">
    <source>
        <dbReference type="ARBA" id="ARBA00022741"/>
    </source>
</evidence>
<dbReference type="OrthoDB" id="4283894at2"/>
<sequence length="340" mass="35911">MITVEDLYKVYHQGKREVRALDGVSLTVPSGSVHGIIGHSGAGKSTLVRCLTMLDRPTSGTIEINGVNLTSARSNALRKARRRIGLVFQQANLFDSRTIADNVGYPLELIGVGRAERLRKVDELLGLVGLGDSGAAYPAQLSGGMRQRVGIARALASDPDVLLCDEPTSALDPRTTDEILELISSLRGRDGLAVLVITHEMHVVKSICDSVSLLDGGRIVESGRLTDVVRRLDGRLSQALLGIPPHVDESVVDGVLVDVLSTGEHATRPVVAHTSSEVGAPLNIVGGSVEHLAGTTFSHLRIAVPSGTDPQRVIDSLLSQGADARLTSDLADPTGTEDLA</sequence>
<dbReference type="SUPFAM" id="SSF52540">
    <property type="entry name" value="P-loop containing nucleoside triphosphate hydrolases"/>
    <property type="match status" value="1"/>
</dbReference>
<dbReference type="AlphaFoldDB" id="A0A553K0S8"/>
<evidence type="ECO:0000256" key="5">
    <source>
        <dbReference type="ARBA" id="ARBA00022967"/>
    </source>
</evidence>
<gene>
    <name evidence="9" type="ORF">FOJ82_09745</name>
</gene>
<dbReference type="PROSITE" id="PS00211">
    <property type="entry name" value="ABC_TRANSPORTER_1"/>
    <property type="match status" value="1"/>
</dbReference>
<dbReference type="GO" id="GO:0006865">
    <property type="term" value="P:amino acid transport"/>
    <property type="evidence" value="ECO:0007669"/>
    <property type="project" value="UniProtKB-KW"/>
</dbReference>
<dbReference type="Gene3D" id="3.40.50.300">
    <property type="entry name" value="P-loop containing nucleotide triphosphate hydrolases"/>
    <property type="match status" value="1"/>
</dbReference>
<dbReference type="RefSeq" id="WP_143938279.1">
    <property type="nucleotide sequence ID" value="NZ_VKKG01000003.1"/>
</dbReference>
<dbReference type="PANTHER" id="PTHR43166">
    <property type="entry name" value="AMINO ACID IMPORT ATP-BINDING PROTEIN"/>
    <property type="match status" value="1"/>
</dbReference>
<evidence type="ECO:0000256" key="4">
    <source>
        <dbReference type="ARBA" id="ARBA00022840"/>
    </source>
</evidence>
<dbReference type="InterPro" id="IPR050086">
    <property type="entry name" value="MetN_ABC_transporter-like"/>
</dbReference>
<dbReference type="InterPro" id="IPR017871">
    <property type="entry name" value="ABC_transporter-like_CS"/>
</dbReference>
<protein>
    <submittedName>
        <fullName evidence="9">ATP-binding cassette domain-containing protein</fullName>
    </submittedName>
</protein>
<keyword evidence="2" id="KW-1003">Cell membrane</keyword>
<dbReference type="SMART" id="SM00930">
    <property type="entry name" value="NIL"/>
    <property type="match status" value="1"/>
</dbReference>
<dbReference type="InterPro" id="IPR003439">
    <property type="entry name" value="ABC_transporter-like_ATP-bd"/>
</dbReference>
<keyword evidence="5" id="KW-1278">Translocase</keyword>
<dbReference type="Proteomes" id="UP000317638">
    <property type="component" value="Unassembled WGS sequence"/>
</dbReference>
<keyword evidence="3" id="KW-0547">Nucleotide-binding</keyword>
<accession>A0A553K0S8</accession>
<dbReference type="InterPro" id="IPR041701">
    <property type="entry name" value="MetN_ABC"/>
</dbReference>
<dbReference type="Pfam" id="PF09383">
    <property type="entry name" value="NIL"/>
    <property type="match status" value="1"/>
</dbReference>